<dbReference type="InterPro" id="IPR003644">
    <property type="entry name" value="Calx_beta"/>
</dbReference>
<keyword evidence="2" id="KW-0677">Repeat</keyword>
<comment type="caution">
    <text evidence="6">The sequence shown here is derived from an EMBL/GenBank/DDBJ whole genome shotgun (WGS) entry which is preliminary data.</text>
</comment>
<evidence type="ECO:0000313" key="6">
    <source>
        <dbReference type="EMBL" id="CAF4475224.1"/>
    </source>
</evidence>
<dbReference type="PANTHER" id="PTHR11878:SF65">
    <property type="entry name" value="NA_CA-EXCHANGE PROTEIN, ISOFORM G"/>
    <property type="match status" value="1"/>
</dbReference>
<reference evidence="6" key="1">
    <citation type="submission" date="2021-02" db="EMBL/GenBank/DDBJ databases">
        <authorList>
            <person name="Nowell W R."/>
        </authorList>
    </citation>
    <scope>NUCLEOTIDE SEQUENCE</scope>
</reference>
<feature type="non-terminal residue" evidence="6">
    <location>
        <position position="1"/>
    </location>
</feature>
<feature type="non-terminal residue" evidence="6">
    <location>
        <position position="214"/>
    </location>
</feature>
<organism evidence="6 7">
    <name type="scientific">Didymodactylos carnosus</name>
    <dbReference type="NCBI Taxonomy" id="1234261"/>
    <lineage>
        <taxon>Eukaryota</taxon>
        <taxon>Metazoa</taxon>
        <taxon>Spiralia</taxon>
        <taxon>Gnathifera</taxon>
        <taxon>Rotifera</taxon>
        <taxon>Eurotatoria</taxon>
        <taxon>Bdelloidea</taxon>
        <taxon>Philodinida</taxon>
        <taxon>Philodinidae</taxon>
        <taxon>Didymodactylos</taxon>
    </lineage>
</organism>
<protein>
    <recommendedName>
        <fullName evidence="5">Calx-beta domain-containing protein</fullName>
    </recommendedName>
</protein>
<dbReference type="PANTHER" id="PTHR11878">
    <property type="entry name" value="SODIUM/CALCIUM EXCHANGER"/>
    <property type="match status" value="1"/>
</dbReference>
<feature type="domain" description="Calx-beta" evidence="5">
    <location>
        <begin position="38"/>
        <end position="136"/>
    </location>
</feature>
<dbReference type="SUPFAM" id="SSF141072">
    <property type="entry name" value="CalX-like"/>
    <property type="match status" value="1"/>
</dbReference>
<dbReference type="GO" id="GO:0042383">
    <property type="term" value="C:sarcolemma"/>
    <property type="evidence" value="ECO:0007669"/>
    <property type="project" value="TreeGrafter"/>
</dbReference>
<gene>
    <name evidence="6" type="ORF">TMI583_LOCUS46886</name>
</gene>
<dbReference type="GO" id="GO:0030424">
    <property type="term" value="C:axon"/>
    <property type="evidence" value="ECO:0007669"/>
    <property type="project" value="TreeGrafter"/>
</dbReference>
<evidence type="ECO:0000313" key="7">
    <source>
        <dbReference type="Proteomes" id="UP000682733"/>
    </source>
</evidence>
<sequence length="214" mass="24038">YYRIQATKRLGGGGNVKRKLLEKLNEPDRIELDKTQAKDATSSANITKIHFEPSHYTVLENAGYVTLNVIREGGNMRNSIYVDFSTEDGTATQGQDYEATEGTLIFYPTENRKQIQVKIIDDEIFEEDEHFAVKLSNIRVKDSQGQLTPGAYDKTVLLLEPTSAIVMIIDDDHSGMFVFETDEKTIIESDGVVVIKVLRTSGARGRVRIPYSTE</sequence>
<dbReference type="InterPro" id="IPR038081">
    <property type="entry name" value="CalX-like_sf"/>
</dbReference>
<dbReference type="GO" id="GO:0005432">
    <property type="term" value="F:calcium:sodium antiporter activity"/>
    <property type="evidence" value="ECO:0007669"/>
    <property type="project" value="TreeGrafter"/>
</dbReference>
<dbReference type="InterPro" id="IPR051171">
    <property type="entry name" value="CaCA"/>
</dbReference>
<dbReference type="Gene3D" id="2.60.40.2030">
    <property type="match status" value="2"/>
</dbReference>
<keyword evidence="4" id="KW-0813">Transport</keyword>
<keyword evidence="3" id="KW-0106">Calcium</keyword>
<evidence type="ECO:0000256" key="3">
    <source>
        <dbReference type="ARBA" id="ARBA00022837"/>
    </source>
</evidence>
<dbReference type="Proteomes" id="UP000682733">
    <property type="component" value="Unassembled WGS sequence"/>
</dbReference>
<evidence type="ECO:0000256" key="1">
    <source>
        <dbReference type="ARBA" id="ARBA00022729"/>
    </source>
</evidence>
<dbReference type="SMART" id="SM00237">
    <property type="entry name" value="Calx_beta"/>
    <property type="match status" value="1"/>
</dbReference>
<dbReference type="AlphaFoldDB" id="A0A8S2X3Y5"/>
<accession>A0A8S2X3Y5</accession>
<evidence type="ECO:0000256" key="2">
    <source>
        <dbReference type="ARBA" id="ARBA00022737"/>
    </source>
</evidence>
<proteinExistence type="predicted"/>
<name>A0A8S2X3Y5_9BILA</name>
<dbReference type="GO" id="GO:0098703">
    <property type="term" value="P:calcium ion import across plasma membrane"/>
    <property type="evidence" value="ECO:0007669"/>
    <property type="project" value="TreeGrafter"/>
</dbReference>
<evidence type="ECO:0000259" key="5">
    <source>
        <dbReference type="SMART" id="SM00237"/>
    </source>
</evidence>
<evidence type="ECO:0000256" key="4">
    <source>
        <dbReference type="ARBA" id="ARBA00023065"/>
    </source>
</evidence>
<dbReference type="EMBL" id="CAJOBA010088854">
    <property type="protein sequence ID" value="CAF4475224.1"/>
    <property type="molecule type" value="Genomic_DNA"/>
</dbReference>
<dbReference type="GO" id="GO:0007154">
    <property type="term" value="P:cell communication"/>
    <property type="evidence" value="ECO:0007669"/>
    <property type="project" value="InterPro"/>
</dbReference>
<dbReference type="GO" id="GO:0098794">
    <property type="term" value="C:postsynapse"/>
    <property type="evidence" value="ECO:0007669"/>
    <property type="project" value="TreeGrafter"/>
</dbReference>
<keyword evidence="1" id="KW-0732">Signal</keyword>
<keyword evidence="4" id="KW-0406">Ion transport</keyword>
<dbReference type="Pfam" id="PF03160">
    <property type="entry name" value="Calx-beta"/>
    <property type="match status" value="1"/>
</dbReference>